<feature type="domain" description="Vid27 PH-like" evidence="3">
    <location>
        <begin position="270"/>
        <end position="373"/>
    </location>
</feature>
<evidence type="ECO:0008006" key="7">
    <source>
        <dbReference type="Google" id="ProtNLM"/>
    </source>
</evidence>
<feature type="region of interest" description="Disordered" evidence="1">
    <location>
        <begin position="232"/>
        <end position="266"/>
    </location>
</feature>
<dbReference type="InterPro" id="IPR040768">
    <property type="entry name" value="Vid27_PH"/>
</dbReference>
<dbReference type="Pfam" id="PF17748">
    <property type="entry name" value="VID27_N"/>
    <property type="match status" value="1"/>
</dbReference>
<evidence type="ECO:0000313" key="5">
    <source>
        <dbReference type="EMBL" id="CCC71039.1"/>
    </source>
</evidence>
<dbReference type="GO" id="GO:0005634">
    <property type="term" value="C:nucleus"/>
    <property type="evidence" value="ECO:0007669"/>
    <property type="project" value="TreeGrafter"/>
</dbReference>
<dbReference type="OrthoDB" id="10251113at2759"/>
<name>G0VI05_NAUCA</name>
<dbReference type="InParanoid" id="G0VI05"/>
<dbReference type="InterPro" id="IPR013863">
    <property type="entry name" value="VID27_C"/>
</dbReference>
<evidence type="ECO:0000259" key="4">
    <source>
        <dbReference type="Pfam" id="PF17748"/>
    </source>
</evidence>
<evidence type="ECO:0000259" key="3">
    <source>
        <dbReference type="Pfam" id="PF17747"/>
    </source>
</evidence>
<organism evidence="5 6">
    <name type="scientific">Naumovozyma castellii</name>
    <name type="common">Yeast</name>
    <name type="synonym">Saccharomyces castellii</name>
    <dbReference type="NCBI Taxonomy" id="27288"/>
    <lineage>
        <taxon>Eukaryota</taxon>
        <taxon>Fungi</taxon>
        <taxon>Dikarya</taxon>
        <taxon>Ascomycota</taxon>
        <taxon>Saccharomycotina</taxon>
        <taxon>Saccharomycetes</taxon>
        <taxon>Saccharomycetales</taxon>
        <taxon>Saccharomycetaceae</taxon>
        <taxon>Naumovozyma</taxon>
    </lineage>
</organism>
<feature type="compositionally biased region" description="Polar residues" evidence="1">
    <location>
        <begin position="236"/>
        <end position="252"/>
    </location>
</feature>
<dbReference type="Pfam" id="PF17747">
    <property type="entry name" value="VID27_PH"/>
    <property type="match status" value="1"/>
</dbReference>
<evidence type="ECO:0000259" key="2">
    <source>
        <dbReference type="Pfam" id="PF08553"/>
    </source>
</evidence>
<dbReference type="AlphaFoldDB" id="G0VI05"/>
<sequence length="823" mass="93075">MNIVKKFMGSGTKQDLLVIPSGQFDLLRSQQSPKASLECIYNDSTLAIRETTRFAYELVVRKMSDNLETPDGEESEDYSDDSISVLSTQSKKKEDEWIFEVNDALEFHKNWNKQGDATFVWNNLQGDEDEEKVQFVMPSDVALNEIEQFLQTVHRCQFEVKYKKSSLSATASDLLQFESNSLGVSVEDNLDPDLDEKFKTMNIASNNMESEEEDDDDDAFEDANDTFRAEKKIPLESNQSAEPVNANPPSTVEHSRTPSPLAKTPAGEEQCRLKASVYVFDPIQGQFILQENGAKVALIKTGKYEYWLAIEGKQIKLGTDVSPSINPTFESLRSSFIFNYSFNNVTLSYLLKFDSLQACITFHSVWSKCFWMTLNKEPFEEIPLEEQKYVLNSGPVSIEKQLDEILALDSEDEREQYIKRHETEADLSSDEEEEEQAERSKKVISSESFEEKYHPLSGKSTDSNKSLTVAFRNDRSYVLRGNKLGVFKTDDDDDDLDFVTVIKDISTLDGGKMDPHNPMLYMEDRSLILQDSSDKKKLYKMDLERGKVVEEWGTGERDIVQYGPNKKFDQLTAEQTILGVSPNGLLKIDPRVNTADKTVLDQSKEYKTKTEFSSICTTENGSIAVGSEKGDVRLYDRLGIRAKTRVPSLGEPNKFVSASSDGKWLLVTCESSILLMDMTIKTGKNTGNLGFLKSFPSSEVVKTYILKICPEDANDIVNYTQKPISFTRAHFNIGVGKQEDTILSSTGPYAVSWSLEKILAGFRKPYKMKRYKSNIIEDNFEFGTNKKIIVALENDVSSSKTKSFKRPNKDVIMPSSSLTSFYS</sequence>
<evidence type="ECO:0000313" key="6">
    <source>
        <dbReference type="Proteomes" id="UP000001640"/>
    </source>
</evidence>
<dbReference type="PANTHER" id="PTHR31913:SF0">
    <property type="entry name" value="VACUOLAR IMPORT AND DEGRADATION PROTEIN 27"/>
    <property type="match status" value="1"/>
</dbReference>
<feature type="domain" description="Vid27 N-terminal" evidence="4">
    <location>
        <begin position="1"/>
        <end position="178"/>
    </location>
</feature>
<dbReference type="KEGG" id="ncs:NCAS_0G01520"/>
<dbReference type="eggNOG" id="KOG2395">
    <property type="taxonomic scope" value="Eukaryota"/>
</dbReference>
<keyword evidence="6" id="KW-1185">Reference proteome</keyword>
<dbReference type="InterPro" id="IPR040458">
    <property type="entry name" value="Vid27"/>
</dbReference>
<evidence type="ECO:0000256" key="1">
    <source>
        <dbReference type="SAM" id="MobiDB-lite"/>
    </source>
</evidence>
<dbReference type="SUPFAM" id="SSF50969">
    <property type="entry name" value="YVTN repeat-like/Quinoprotein amine dehydrogenase"/>
    <property type="match status" value="1"/>
</dbReference>
<dbReference type="GeneID" id="96904705"/>
<feature type="domain" description="Vacuolar import/degradation Vid27 C-terminal" evidence="2">
    <location>
        <begin position="463"/>
        <end position="816"/>
    </location>
</feature>
<reference key="2">
    <citation type="submission" date="2011-08" db="EMBL/GenBank/DDBJ databases">
        <title>Genome sequence of Naumovozyma castellii.</title>
        <authorList>
            <person name="Gordon J.L."/>
            <person name="Armisen D."/>
            <person name="Proux-Wera E."/>
            <person name="OhEigeartaigh S.S."/>
            <person name="Byrne K.P."/>
            <person name="Wolfe K.H."/>
        </authorList>
    </citation>
    <scope>NUCLEOTIDE SEQUENCE</scope>
    <source>
        <strain>Type strain:CBS 4309</strain>
    </source>
</reference>
<protein>
    <recommendedName>
        <fullName evidence="7">Vacuolar import/degradation Vid27 C-terminal domain-containing protein</fullName>
    </recommendedName>
</protein>
<feature type="region of interest" description="Disordered" evidence="1">
    <location>
        <begin position="421"/>
        <end position="461"/>
    </location>
</feature>
<feature type="compositionally biased region" description="Acidic residues" evidence="1">
    <location>
        <begin position="425"/>
        <end position="436"/>
    </location>
</feature>
<dbReference type="Pfam" id="PF08553">
    <property type="entry name" value="VID27"/>
    <property type="match status" value="1"/>
</dbReference>
<dbReference type="InterPro" id="IPR040979">
    <property type="entry name" value="Vid27_N"/>
</dbReference>
<reference evidence="5 6" key="1">
    <citation type="journal article" date="2011" name="Proc. Natl. Acad. Sci. U.S.A.">
        <title>Evolutionary erosion of yeast sex chromosomes by mating-type switching accidents.</title>
        <authorList>
            <person name="Gordon J.L."/>
            <person name="Armisen D."/>
            <person name="Proux-Wera E."/>
            <person name="Oheigeartaigh S.S."/>
            <person name="Byrne K.P."/>
            <person name="Wolfe K.H."/>
        </authorList>
    </citation>
    <scope>NUCLEOTIDE SEQUENCE [LARGE SCALE GENOMIC DNA]</scope>
    <source>
        <strain evidence="6">ATCC 76901 / BCRC 22586 / CBS 4309 / NBRC 1992 / NRRL Y-12630</strain>
    </source>
</reference>
<dbReference type="OMA" id="RLNETKW"/>
<dbReference type="PANTHER" id="PTHR31913">
    <property type="entry name" value="VACUOLAR IMPORT AND DEGRADATION PROTEIN 27"/>
    <property type="match status" value="1"/>
</dbReference>
<dbReference type="InterPro" id="IPR011044">
    <property type="entry name" value="Quino_amine_DH_bsu"/>
</dbReference>
<dbReference type="GO" id="GO:0005737">
    <property type="term" value="C:cytoplasm"/>
    <property type="evidence" value="ECO:0007669"/>
    <property type="project" value="TreeGrafter"/>
</dbReference>
<dbReference type="RefSeq" id="XP_003677392.1">
    <property type="nucleotide sequence ID" value="XM_003677344.1"/>
</dbReference>
<dbReference type="FunCoup" id="G0VI05">
    <property type="interactions" value="75"/>
</dbReference>
<accession>G0VI05</accession>
<proteinExistence type="predicted"/>
<gene>
    <name evidence="5" type="primary">NCAS0G01520</name>
    <name evidence="5" type="ordered locus">NCAS_0G01520</name>
</gene>
<dbReference type="Proteomes" id="UP000001640">
    <property type="component" value="Chromosome 7"/>
</dbReference>
<dbReference type="HOGENOM" id="CLU_007002_0_0_1"/>
<dbReference type="EMBL" id="HE576758">
    <property type="protein sequence ID" value="CCC71039.1"/>
    <property type="molecule type" value="Genomic_DNA"/>
</dbReference>